<name>A0A0J7XPQ0_9SPHN</name>
<reference evidence="1 2" key="1">
    <citation type="journal article" date="2015" name="G3 (Bethesda)">
        <title>Insights into Ongoing Evolution of the Hexachlorocyclohexane Catabolic Pathway from Comparative Genomics of Ten Sphingomonadaceae Strains.</title>
        <authorList>
            <person name="Pearce S.L."/>
            <person name="Oakeshott J.G."/>
            <person name="Pandey G."/>
        </authorList>
    </citation>
    <scope>NUCLEOTIDE SEQUENCE [LARGE SCALE GENOMIC DNA]</scope>
    <source>
        <strain evidence="1 2">LL02</strain>
    </source>
</reference>
<sequence length="52" mass="5716">MRGISRLRSTKLLSQAGLHIFDKVFKAPPLVASLLNLGAQLSCGFRCGHFCR</sequence>
<accession>A0A0J7XPQ0</accession>
<evidence type="ECO:0000313" key="2">
    <source>
        <dbReference type="Proteomes" id="UP000052268"/>
    </source>
</evidence>
<dbReference type="Proteomes" id="UP000052268">
    <property type="component" value="Unassembled WGS sequence"/>
</dbReference>
<proteinExistence type="predicted"/>
<organism evidence="1 2">
    <name type="scientific">Novosphingobium barchaimii LL02</name>
    <dbReference type="NCBI Taxonomy" id="1114963"/>
    <lineage>
        <taxon>Bacteria</taxon>
        <taxon>Pseudomonadati</taxon>
        <taxon>Pseudomonadota</taxon>
        <taxon>Alphaproteobacteria</taxon>
        <taxon>Sphingomonadales</taxon>
        <taxon>Sphingomonadaceae</taxon>
        <taxon>Novosphingobium</taxon>
    </lineage>
</organism>
<protein>
    <submittedName>
        <fullName evidence="1">Uncharacterized protein</fullName>
    </submittedName>
</protein>
<gene>
    <name evidence="1" type="ORF">V474_22160</name>
</gene>
<dbReference type="EMBL" id="JACU01000007">
    <property type="protein sequence ID" value="KMS53594.1"/>
    <property type="molecule type" value="Genomic_DNA"/>
</dbReference>
<dbReference type="AlphaFoldDB" id="A0A0J7XPQ0"/>
<evidence type="ECO:0000313" key="1">
    <source>
        <dbReference type="EMBL" id="KMS53594.1"/>
    </source>
</evidence>
<keyword evidence="2" id="KW-1185">Reference proteome</keyword>
<comment type="caution">
    <text evidence="1">The sequence shown here is derived from an EMBL/GenBank/DDBJ whole genome shotgun (WGS) entry which is preliminary data.</text>
</comment>
<dbReference type="PATRIC" id="fig|1114963.3.peg.3272"/>